<dbReference type="Pfam" id="PF20415">
    <property type="entry name" value="DUF6699"/>
    <property type="match status" value="1"/>
</dbReference>
<feature type="region of interest" description="Disordered" evidence="1">
    <location>
        <begin position="30"/>
        <end position="55"/>
    </location>
</feature>
<protein>
    <recommendedName>
        <fullName evidence="2">DUF6699 domain-containing protein</fullName>
    </recommendedName>
</protein>
<gene>
    <name evidence="3" type="ORF">D9758_006917</name>
</gene>
<accession>A0A8H5LUU9</accession>
<dbReference type="EMBL" id="JAACJM010000011">
    <property type="protein sequence ID" value="KAF5370284.1"/>
    <property type="molecule type" value="Genomic_DNA"/>
</dbReference>
<dbReference type="AlphaFoldDB" id="A0A8H5LUU9"/>
<dbReference type="Proteomes" id="UP000559256">
    <property type="component" value="Unassembled WGS sequence"/>
</dbReference>
<dbReference type="InterPro" id="IPR046522">
    <property type="entry name" value="DUF6699"/>
</dbReference>
<name>A0A8H5LUU9_9AGAR</name>
<reference evidence="3 4" key="1">
    <citation type="journal article" date="2020" name="ISME J.">
        <title>Uncovering the hidden diversity of litter-decomposition mechanisms in mushroom-forming fungi.</title>
        <authorList>
            <person name="Floudas D."/>
            <person name="Bentzer J."/>
            <person name="Ahren D."/>
            <person name="Johansson T."/>
            <person name="Persson P."/>
            <person name="Tunlid A."/>
        </authorList>
    </citation>
    <scope>NUCLEOTIDE SEQUENCE [LARGE SCALE GENOMIC DNA]</scope>
    <source>
        <strain evidence="3 4">CBS 291.85</strain>
    </source>
</reference>
<comment type="caution">
    <text evidence="3">The sequence shown here is derived from an EMBL/GenBank/DDBJ whole genome shotgun (WGS) entry which is preliminary data.</text>
</comment>
<evidence type="ECO:0000259" key="2">
    <source>
        <dbReference type="Pfam" id="PF20415"/>
    </source>
</evidence>
<proteinExistence type="predicted"/>
<feature type="domain" description="DUF6699" evidence="2">
    <location>
        <begin position="87"/>
        <end position="219"/>
    </location>
</feature>
<keyword evidence="4" id="KW-1185">Reference proteome</keyword>
<organism evidence="3 4">
    <name type="scientific">Tetrapyrgos nigripes</name>
    <dbReference type="NCBI Taxonomy" id="182062"/>
    <lineage>
        <taxon>Eukaryota</taxon>
        <taxon>Fungi</taxon>
        <taxon>Dikarya</taxon>
        <taxon>Basidiomycota</taxon>
        <taxon>Agaricomycotina</taxon>
        <taxon>Agaricomycetes</taxon>
        <taxon>Agaricomycetidae</taxon>
        <taxon>Agaricales</taxon>
        <taxon>Marasmiineae</taxon>
        <taxon>Marasmiaceae</taxon>
        <taxon>Tetrapyrgos</taxon>
    </lineage>
</organism>
<evidence type="ECO:0000313" key="4">
    <source>
        <dbReference type="Proteomes" id="UP000559256"/>
    </source>
</evidence>
<dbReference type="OrthoDB" id="3224413at2759"/>
<evidence type="ECO:0000313" key="3">
    <source>
        <dbReference type="EMBL" id="KAF5370284.1"/>
    </source>
</evidence>
<evidence type="ECO:0000256" key="1">
    <source>
        <dbReference type="SAM" id="MobiDB-lite"/>
    </source>
</evidence>
<sequence>MTKQVRFAPENRLYSPKPFEKPLLVVGMAASQQSSTSSSSSATSQSSDKLKARSRAGSIPSPLIIPETPTRLHYLLAYLPFQHPAVFYDLSLHPSILERLHPATTLSESATDPPMASMIVTCPHLNWELHIAPSTGSMRPYISVADVFRALYSGLRKAVHPMEYEALPSYHALHVNQAYFTRCGFILDDYVRMEEQKKGVKRVDFLLGRNRFLGLSSRKGDSRVWELNVS</sequence>
<feature type="compositionally biased region" description="Low complexity" evidence="1">
    <location>
        <begin position="30"/>
        <end position="47"/>
    </location>
</feature>